<accession>A0A9X1YGC8</accession>
<reference evidence="1" key="1">
    <citation type="submission" date="2022-04" db="EMBL/GenBank/DDBJ databases">
        <title>Roseomonas acroporae sp. nov., isolated from coral Acropora digitifera.</title>
        <authorList>
            <person name="Sun H."/>
        </authorList>
    </citation>
    <scope>NUCLEOTIDE SEQUENCE</scope>
    <source>
        <strain evidence="1">NAR14</strain>
    </source>
</reference>
<keyword evidence="2" id="KW-1185">Reference proteome</keyword>
<evidence type="ECO:0000313" key="1">
    <source>
        <dbReference type="EMBL" id="MCK8788192.1"/>
    </source>
</evidence>
<evidence type="ECO:0000313" key="2">
    <source>
        <dbReference type="Proteomes" id="UP001139516"/>
    </source>
</evidence>
<sequence length="114" mass="12652">MLLRALIGYLTPVSYSAMALLRQTLKREGINPDALPPALLQEMCAEAIMVSRLLAKTRPQQLVRLTDGIEGAAYQLLFAIERGGHWAKDPSLQERLRRHGVTLGPHLLVAGEKR</sequence>
<dbReference type="Proteomes" id="UP001139516">
    <property type="component" value="Unassembled WGS sequence"/>
</dbReference>
<proteinExistence type="predicted"/>
<comment type="caution">
    <text evidence="1">The sequence shown here is derived from an EMBL/GenBank/DDBJ whole genome shotgun (WGS) entry which is preliminary data.</text>
</comment>
<gene>
    <name evidence="1" type="ORF">M0638_27975</name>
</gene>
<protein>
    <submittedName>
        <fullName evidence="1">Uncharacterized protein</fullName>
    </submittedName>
</protein>
<dbReference type="EMBL" id="JALPRX010000209">
    <property type="protein sequence ID" value="MCK8788192.1"/>
    <property type="molecule type" value="Genomic_DNA"/>
</dbReference>
<name>A0A9X1YGC8_9PROT</name>
<organism evidence="1 2">
    <name type="scientific">Roseomonas acroporae</name>
    <dbReference type="NCBI Taxonomy" id="2937791"/>
    <lineage>
        <taxon>Bacteria</taxon>
        <taxon>Pseudomonadati</taxon>
        <taxon>Pseudomonadota</taxon>
        <taxon>Alphaproteobacteria</taxon>
        <taxon>Acetobacterales</taxon>
        <taxon>Roseomonadaceae</taxon>
        <taxon>Roseomonas</taxon>
    </lineage>
</organism>
<dbReference type="RefSeq" id="WP_248670233.1">
    <property type="nucleotide sequence ID" value="NZ_JALPRX010000209.1"/>
</dbReference>
<dbReference type="AlphaFoldDB" id="A0A9X1YGC8"/>